<reference evidence="20 21" key="1">
    <citation type="submission" date="2016-11" db="EMBL/GenBank/DDBJ databases">
        <authorList>
            <person name="Varghese N."/>
            <person name="Submissions S."/>
        </authorList>
    </citation>
    <scope>NUCLEOTIDE SEQUENCE [LARGE SCALE GENOMIC DNA]</scope>
    <source>
        <strain evidence="20 21">DSM 22613</strain>
    </source>
</reference>
<dbReference type="GO" id="GO:0046872">
    <property type="term" value="F:metal ion binding"/>
    <property type="evidence" value="ECO:0007669"/>
    <property type="project" value="UniProtKB-KW"/>
</dbReference>
<dbReference type="EMBL" id="FQWA01000006">
    <property type="protein sequence ID" value="SHF70235.1"/>
    <property type="molecule type" value="Genomic_DNA"/>
</dbReference>
<feature type="domain" description="ATP-grasp" evidence="18">
    <location>
        <begin position="680"/>
        <end position="871"/>
    </location>
</feature>
<dbReference type="SMART" id="SM01096">
    <property type="entry name" value="CPSase_L_D3"/>
    <property type="match status" value="1"/>
</dbReference>
<keyword evidence="11 17" id="KW-0067">ATP-binding</keyword>
<keyword evidence="6" id="KW-0436">Ligase</keyword>
<dbReference type="CDD" id="cd01423">
    <property type="entry name" value="MGS_CPS_I_III"/>
    <property type="match status" value="1"/>
</dbReference>
<evidence type="ECO:0000256" key="5">
    <source>
        <dbReference type="ARBA" id="ARBA00022571"/>
    </source>
</evidence>
<comment type="pathway">
    <text evidence="3">Amino-acid biosynthesis; L-arginine biosynthesis.</text>
</comment>
<comment type="similarity">
    <text evidence="4">Belongs to the CarB family.</text>
</comment>
<accession>A0AAX2F201</accession>
<dbReference type="InterPro" id="IPR006275">
    <property type="entry name" value="CPSase_lsu"/>
</dbReference>
<evidence type="ECO:0000256" key="7">
    <source>
        <dbReference type="ARBA" id="ARBA00022605"/>
    </source>
</evidence>
<evidence type="ECO:0000256" key="4">
    <source>
        <dbReference type="ARBA" id="ARBA00009799"/>
    </source>
</evidence>
<dbReference type="PROSITE" id="PS00866">
    <property type="entry name" value="CPSASE_1"/>
    <property type="match status" value="2"/>
</dbReference>
<keyword evidence="7" id="KW-0028">Amino-acid biosynthesis</keyword>
<feature type="domain" description="MGS-like" evidence="19">
    <location>
        <begin position="937"/>
        <end position="1075"/>
    </location>
</feature>
<evidence type="ECO:0000256" key="1">
    <source>
        <dbReference type="ARBA" id="ARBA00001936"/>
    </source>
</evidence>
<dbReference type="SMART" id="SM00851">
    <property type="entry name" value="MGS"/>
    <property type="match status" value="1"/>
</dbReference>
<comment type="catalytic activity">
    <reaction evidence="16">
        <text>hydrogencarbonate + L-glutamine + 2 ATP + H2O = carbamoyl phosphate + L-glutamate + 2 ADP + phosphate + 2 H(+)</text>
        <dbReference type="Rhea" id="RHEA:18633"/>
        <dbReference type="ChEBI" id="CHEBI:15377"/>
        <dbReference type="ChEBI" id="CHEBI:15378"/>
        <dbReference type="ChEBI" id="CHEBI:17544"/>
        <dbReference type="ChEBI" id="CHEBI:29985"/>
        <dbReference type="ChEBI" id="CHEBI:30616"/>
        <dbReference type="ChEBI" id="CHEBI:43474"/>
        <dbReference type="ChEBI" id="CHEBI:58228"/>
        <dbReference type="ChEBI" id="CHEBI:58359"/>
        <dbReference type="ChEBI" id="CHEBI:456216"/>
        <dbReference type="EC" id="6.3.5.5"/>
    </reaction>
</comment>
<evidence type="ECO:0000313" key="21">
    <source>
        <dbReference type="Proteomes" id="UP000184105"/>
    </source>
</evidence>
<dbReference type="FunFam" id="3.40.50.20:FF:000001">
    <property type="entry name" value="Carbamoyl-phosphate synthase large chain"/>
    <property type="match status" value="1"/>
</dbReference>
<dbReference type="GO" id="GO:0004087">
    <property type="term" value="F:carbamoyl-phosphate synthase (ammonia) activity"/>
    <property type="evidence" value="ECO:0007669"/>
    <property type="project" value="UniProtKB-EC"/>
</dbReference>
<evidence type="ECO:0000256" key="10">
    <source>
        <dbReference type="ARBA" id="ARBA00022741"/>
    </source>
</evidence>
<dbReference type="GO" id="GO:0006221">
    <property type="term" value="P:pyrimidine nucleotide biosynthetic process"/>
    <property type="evidence" value="ECO:0007669"/>
    <property type="project" value="UniProtKB-KW"/>
</dbReference>
<dbReference type="GO" id="GO:0006541">
    <property type="term" value="P:glutamine metabolic process"/>
    <property type="evidence" value="ECO:0007669"/>
    <property type="project" value="TreeGrafter"/>
</dbReference>
<dbReference type="InterPro" id="IPR016185">
    <property type="entry name" value="PreATP-grasp_dom_sf"/>
</dbReference>
<evidence type="ECO:0000256" key="9">
    <source>
        <dbReference type="ARBA" id="ARBA00022737"/>
    </source>
</evidence>
<dbReference type="SUPFAM" id="SSF52335">
    <property type="entry name" value="Methylglyoxal synthase-like"/>
    <property type="match status" value="1"/>
</dbReference>
<dbReference type="InterPro" id="IPR036897">
    <property type="entry name" value="CarbamoylP_synth_lsu_oligo_sf"/>
</dbReference>
<evidence type="ECO:0000256" key="12">
    <source>
        <dbReference type="ARBA" id="ARBA00022842"/>
    </source>
</evidence>
<keyword evidence="9" id="KW-0677">Repeat</keyword>
<dbReference type="Gene3D" id="3.40.50.20">
    <property type="match status" value="2"/>
</dbReference>
<evidence type="ECO:0000259" key="19">
    <source>
        <dbReference type="PROSITE" id="PS51855"/>
    </source>
</evidence>
<sequence length="1075" mass="119793">MKDESVKKVLILGSGALKIGEAGEFDYSGSQALKALREEGVSTVLINPNIATVQTSEGVADQIYFLPVQPYFVERVIEKERPDGILLSFGGQTALNCGVELDKTGVLQKYNVKVLGTPVKAIMDTEDRELFVERLDEIDVKTIKSEACEDIQQARQAAKSLGYPVIVRAAYALGGLGSGFADNEEELNTLCEKAFSFSPQVLVEKSLKGWKEIEYEVVRDRYDNCITVCNMENFDPLGIHTGESIVIAPSQTLSNSEYHKLRALSIKIVRHIGIVGECNVQYAFDPESEDYRVIEVNARLSRSSALASKATGYPLAFVAAKLGMGYGLFDLKNSVTKTTSAFFEPALDYVVCKIPRWDLSKFRGVDRELGSSMKSVGEVMAIGRNFEEAIQKGLRMIGQGMHGFVENKELQIDDLDAALREPTDKRVFLISKAMHKGYTVDQIHELTKIDRWFLYKLKHIIDIDEELKRKNINTLDKDLLHTAKVYGFTDFQIARAVGLEEECKKMHEAMRIVRRLRKSFGILPVVKQIDTLAAEYPAQTNYLYVTYAGVASDVTFPNDRNSVIVLGSGAYRIGSSVEFDWCGVQALNTIRRQGYRSIMINYNPETVSTDYDMCDRLYFDELTFERVMDIIDAENPHGVIVSTGGQIPNNLAMYLDEENVPILGTAAKDIDNAEDRAKFSSMLTENGINQPEWSALTSMDDIDKFVDRVGFPVLVRPSYVLSGAAMNVCSNKDELTRFLQLAANVSEDHPVVVSKFIEHAKEIEMDAVAQDGEIVAYAISEHIEFAGVHSGDATIQFPPQKLYVETMRRIKRISRQIAKKLHINGPFNIQFMARDNDILVIECNLRASRSFPFVSKVLKINFIDLATKIMLGVPVEKPSKNLFDLDYVGIKASQFSFNRLQKADPVLGVDMSSTGEVGCLGDDTSTALLKSMLSVGLRIPKKTILLSTGGAKQKADMLDAAKMLKQHGYELYATVGTSKYLAENGIENTCVYMPSDEGKHPQALDLLHEKKIDMVVNMPKDLTPRELTNGYKIRRAAIDLNVPLVTNSRLASAFISAFCNVTLDDIDIKAWGEYK</sequence>
<gene>
    <name evidence="20" type="ORF">SAMN05444364_10614</name>
</gene>
<dbReference type="FunFam" id="3.40.50.20:FF:000002">
    <property type="entry name" value="Carbamoyl-phosphate synthase large chain"/>
    <property type="match status" value="1"/>
</dbReference>
<dbReference type="PROSITE" id="PS51855">
    <property type="entry name" value="MGS"/>
    <property type="match status" value="1"/>
</dbReference>
<evidence type="ECO:0000256" key="15">
    <source>
        <dbReference type="ARBA" id="ARBA00047359"/>
    </source>
</evidence>
<evidence type="ECO:0000256" key="16">
    <source>
        <dbReference type="ARBA" id="ARBA00048816"/>
    </source>
</evidence>
<keyword evidence="13" id="KW-0665">Pyrimidine biosynthesis</keyword>
<evidence type="ECO:0000259" key="18">
    <source>
        <dbReference type="PROSITE" id="PS50975"/>
    </source>
</evidence>
<comment type="catalytic activity">
    <reaction evidence="15">
        <text>hydrogencarbonate + NH4(+) + 2 ATP = carbamoyl phosphate + 2 ADP + phosphate + 2 H(+)</text>
        <dbReference type="Rhea" id="RHEA:18029"/>
        <dbReference type="ChEBI" id="CHEBI:15378"/>
        <dbReference type="ChEBI" id="CHEBI:17544"/>
        <dbReference type="ChEBI" id="CHEBI:28938"/>
        <dbReference type="ChEBI" id="CHEBI:30616"/>
        <dbReference type="ChEBI" id="CHEBI:43474"/>
        <dbReference type="ChEBI" id="CHEBI:58228"/>
        <dbReference type="ChEBI" id="CHEBI:456216"/>
        <dbReference type="EC" id="6.3.4.16"/>
    </reaction>
</comment>
<evidence type="ECO:0000256" key="13">
    <source>
        <dbReference type="ARBA" id="ARBA00022975"/>
    </source>
</evidence>
<feature type="domain" description="ATP-grasp" evidence="18">
    <location>
        <begin position="132"/>
        <end position="324"/>
    </location>
</feature>
<dbReference type="GO" id="GO:0005524">
    <property type="term" value="F:ATP binding"/>
    <property type="evidence" value="ECO:0007669"/>
    <property type="project" value="UniProtKB-UniRule"/>
</dbReference>
<dbReference type="Pfam" id="PF02786">
    <property type="entry name" value="CPSase_L_D2"/>
    <property type="match status" value="2"/>
</dbReference>
<dbReference type="InterPro" id="IPR005479">
    <property type="entry name" value="CPAse_ATP-bd"/>
</dbReference>
<keyword evidence="10 17" id="KW-0547">Nucleotide-binding</keyword>
<comment type="cofactor">
    <cofactor evidence="2">
        <name>Zn(2+)</name>
        <dbReference type="ChEBI" id="CHEBI:29105"/>
    </cofactor>
</comment>
<dbReference type="InterPro" id="IPR011761">
    <property type="entry name" value="ATP-grasp"/>
</dbReference>
<dbReference type="SUPFAM" id="SSF52440">
    <property type="entry name" value="PreATP-grasp domain"/>
    <property type="match status" value="2"/>
</dbReference>
<evidence type="ECO:0000256" key="8">
    <source>
        <dbReference type="ARBA" id="ARBA00022723"/>
    </source>
</evidence>
<protein>
    <submittedName>
        <fullName evidence="20">Carbamoyl-phosphate synthase large subunit</fullName>
    </submittedName>
</protein>
<dbReference type="InterPro" id="IPR058047">
    <property type="entry name" value="CPSase_preATP-grasp"/>
</dbReference>
<dbReference type="FunFam" id="3.30.1490.20:FF:000001">
    <property type="entry name" value="Carbamoyl-phosphate synthase large chain"/>
    <property type="match status" value="1"/>
</dbReference>
<keyword evidence="14" id="KW-0464">Manganese</keyword>
<dbReference type="Pfam" id="PF02142">
    <property type="entry name" value="MGS"/>
    <property type="match status" value="1"/>
</dbReference>
<comment type="cofactor">
    <cofactor evidence="1">
        <name>Mn(2+)</name>
        <dbReference type="ChEBI" id="CHEBI:29035"/>
    </cofactor>
</comment>
<dbReference type="SUPFAM" id="SSF56059">
    <property type="entry name" value="Glutathione synthetase ATP-binding domain-like"/>
    <property type="match status" value="2"/>
</dbReference>
<dbReference type="Proteomes" id="UP000184105">
    <property type="component" value="Unassembled WGS sequence"/>
</dbReference>
<dbReference type="Gene3D" id="3.30.470.20">
    <property type="entry name" value="ATP-grasp fold, B domain"/>
    <property type="match status" value="2"/>
</dbReference>
<evidence type="ECO:0000256" key="3">
    <source>
        <dbReference type="ARBA" id="ARBA00004730"/>
    </source>
</evidence>
<name>A0AAX2F201_9BACT</name>
<dbReference type="RefSeq" id="WP_065367775.1">
    <property type="nucleotide sequence ID" value="NZ_CP016204.1"/>
</dbReference>
<keyword evidence="21" id="KW-1185">Reference proteome</keyword>
<dbReference type="PRINTS" id="PR00098">
    <property type="entry name" value="CPSASE"/>
</dbReference>
<dbReference type="FunFam" id="3.30.470.20:FF:000001">
    <property type="entry name" value="Carbamoyl-phosphate synthase large chain"/>
    <property type="match status" value="1"/>
</dbReference>
<dbReference type="PANTHER" id="PTHR11405">
    <property type="entry name" value="CARBAMOYLTRANSFERASE FAMILY MEMBER"/>
    <property type="match status" value="1"/>
</dbReference>
<keyword evidence="12" id="KW-0460">Magnesium</keyword>
<dbReference type="FunFam" id="1.10.1030.10:FF:000002">
    <property type="entry name" value="Carbamoyl-phosphate synthase large chain"/>
    <property type="match status" value="1"/>
</dbReference>
<dbReference type="NCBIfam" id="TIGR01369">
    <property type="entry name" value="CPSaseII_lrg"/>
    <property type="match status" value="1"/>
</dbReference>
<dbReference type="PROSITE" id="PS00867">
    <property type="entry name" value="CPSASE_2"/>
    <property type="match status" value="2"/>
</dbReference>
<evidence type="ECO:0000256" key="14">
    <source>
        <dbReference type="ARBA" id="ARBA00023211"/>
    </source>
</evidence>
<keyword evidence="5" id="KW-0055">Arginine biosynthesis</keyword>
<evidence type="ECO:0000256" key="6">
    <source>
        <dbReference type="ARBA" id="ARBA00022598"/>
    </source>
</evidence>
<dbReference type="PANTHER" id="PTHR11405:SF53">
    <property type="entry name" value="CARBAMOYL-PHOSPHATE SYNTHASE [AMMONIA], MITOCHONDRIAL"/>
    <property type="match status" value="1"/>
</dbReference>
<dbReference type="PROSITE" id="PS50975">
    <property type="entry name" value="ATP_GRASP"/>
    <property type="match status" value="2"/>
</dbReference>
<organism evidence="20 21">
    <name type="scientific">Prevotella scopos JCM 17725</name>
    <dbReference type="NCBI Taxonomy" id="1236518"/>
    <lineage>
        <taxon>Bacteria</taxon>
        <taxon>Pseudomonadati</taxon>
        <taxon>Bacteroidota</taxon>
        <taxon>Bacteroidia</taxon>
        <taxon>Bacteroidales</taxon>
        <taxon>Prevotellaceae</taxon>
        <taxon>Prevotella</taxon>
    </lineage>
</organism>
<dbReference type="SUPFAM" id="SSF48108">
    <property type="entry name" value="Carbamoyl phosphate synthetase, large subunit connection domain"/>
    <property type="match status" value="1"/>
</dbReference>
<proteinExistence type="inferred from homology"/>
<dbReference type="GO" id="GO:0004088">
    <property type="term" value="F:carbamoyl-phosphate synthase (glutamine-hydrolyzing) activity"/>
    <property type="evidence" value="ECO:0007669"/>
    <property type="project" value="UniProtKB-EC"/>
</dbReference>
<keyword evidence="8" id="KW-0479">Metal-binding</keyword>
<evidence type="ECO:0000256" key="11">
    <source>
        <dbReference type="ARBA" id="ARBA00022840"/>
    </source>
</evidence>
<evidence type="ECO:0000313" key="20">
    <source>
        <dbReference type="EMBL" id="SHF70235.1"/>
    </source>
</evidence>
<dbReference type="Gene3D" id="3.30.1490.20">
    <property type="entry name" value="ATP-grasp fold, A domain"/>
    <property type="match status" value="1"/>
</dbReference>
<evidence type="ECO:0000256" key="2">
    <source>
        <dbReference type="ARBA" id="ARBA00001947"/>
    </source>
</evidence>
<dbReference type="GO" id="GO:0006526">
    <property type="term" value="P:L-arginine biosynthetic process"/>
    <property type="evidence" value="ECO:0007669"/>
    <property type="project" value="UniProtKB-KW"/>
</dbReference>
<dbReference type="InterPro" id="IPR013815">
    <property type="entry name" value="ATP_grasp_subdomain_1"/>
</dbReference>
<dbReference type="NCBIfam" id="NF009455">
    <property type="entry name" value="PRK12815.1"/>
    <property type="match status" value="1"/>
</dbReference>
<dbReference type="InterPro" id="IPR005480">
    <property type="entry name" value="CPSase_lsu_oligo"/>
</dbReference>
<evidence type="ECO:0000256" key="17">
    <source>
        <dbReference type="PROSITE-ProRule" id="PRU00409"/>
    </source>
</evidence>
<comment type="caution">
    <text evidence="20">The sequence shown here is derived from an EMBL/GenBank/DDBJ whole genome shotgun (WGS) entry which is preliminary data.</text>
</comment>
<dbReference type="Pfam" id="PF25596">
    <property type="entry name" value="CPSase_L_D1"/>
    <property type="match status" value="2"/>
</dbReference>
<dbReference type="Gene3D" id="3.40.50.1380">
    <property type="entry name" value="Methylglyoxal synthase-like domain"/>
    <property type="match status" value="1"/>
</dbReference>
<dbReference type="AlphaFoldDB" id="A0AAX2F201"/>
<dbReference type="FunFam" id="3.30.470.20:FF:000004">
    <property type="entry name" value="Carbamoyl-phosphate synthase (glutamine-hydrolyzing)"/>
    <property type="match status" value="1"/>
</dbReference>
<dbReference type="InterPro" id="IPR011607">
    <property type="entry name" value="MGS-like_dom"/>
</dbReference>
<dbReference type="Pfam" id="PF02787">
    <property type="entry name" value="CPSase_L_D3"/>
    <property type="match status" value="1"/>
</dbReference>
<dbReference type="InterPro" id="IPR036914">
    <property type="entry name" value="MGS-like_dom_sf"/>
</dbReference>
<dbReference type="NCBIfam" id="NF003671">
    <property type="entry name" value="PRK05294.1"/>
    <property type="match status" value="1"/>
</dbReference>
<dbReference type="Gene3D" id="1.10.1030.10">
    <property type="entry name" value="Carbamoyl-phosphate synthetase, large subunit oligomerisation domain"/>
    <property type="match status" value="1"/>
</dbReference>
<dbReference type="GO" id="GO:0005737">
    <property type="term" value="C:cytoplasm"/>
    <property type="evidence" value="ECO:0007669"/>
    <property type="project" value="TreeGrafter"/>
</dbReference>
<dbReference type="InterPro" id="IPR005483">
    <property type="entry name" value="CPSase_dom"/>
</dbReference>